<sequence length="357" mass="40523">MITENTDNMEINRTSPERLIIGSALLANGSSYLYNLLLGHIMGPESFMLKAHTITLIIYFIFLGFLIRLAWGRLGRLFNLTSTSLITNTMGCRITFALLAVLGILFFSEDFTAYFTLQEAGISLGIGIAFPVCMMKKVLPKKLQPLFFGNIKRVSREHTKKIIFLLLLIAAYELAHIFLKNSDILLVRQYFSQTEATLYTSIALVGRGIYLIAWIFLIVIATKFVNYKKSGVLTATVIKKYIMRTALLLMGLLMVCYLFPEQIINYLFGPEYLSVASFLWQHALTTSLFIMANIFTYYFMFLGEYLPILFSVLVGIVQMLLMSIFNSSMDLVVQLQIVAMVALLTANAIFFYSRTIR</sequence>
<feature type="transmembrane region" description="Helical" evidence="1">
    <location>
        <begin position="113"/>
        <end position="134"/>
    </location>
</feature>
<evidence type="ECO:0000256" key="1">
    <source>
        <dbReference type="SAM" id="Phobius"/>
    </source>
</evidence>
<proteinExistence type="predicted"/>
<evidence type="ECO:0008006" key="4">
    <source>
        <dbReference type="Google" id="ProtNLM"/>
    </source>
</evidence>
<dbReference type="OrthoDB" id="105016at2"/>
<keyword evidence="3" id="KW-1185">Reference proteome</keyword>
<keyword evidence="1" id="KW-1133">Transmembrane helix</keyword>
<accession>A0A3G2L5Z5</accession>
<feature type="transmembrane region" description="Helical" evidence="1">
    <location>
        <begin position="280"/>
        <end position="299"/>
    </location>
</feature>
<feature type="transmembrane region" description="Helical" evidence="1">
    <location>
        <begin position="83"/>
        <end position="107"/>
    </location>
</feature>
<feature type="transmembrane region" description="Helical" evidence="1">
    <location>
        <begin position="19"/>
        <end position="37"/>
    </location>
</feature>
<dbReference type="RefSeq" id="WP_121848711.1">
    <property type="nucleotide sequence ID" value="NZ_CP032050.1"/>
</dbReference>
<feature type="transmembrane region" description="Helical" evidence="1">
    <location>
        <begin position="162"/>
        <end position="179"/>
    </location>
</feature>
<organism evidence="2 3">
    <name type="scientific">Euzebyella marina</name>
    <dbReference type="NCBI Taxonomy" id="1761453"/>
    <lineage>
        <taxon>Bacteria</taxon>
        <taxon>Pseudomonadati</taxon>
        <taxon>Bacteroidota</taxon>
        <taxon>Flavobacteriia</taxon>
        <taxon>Flavobacteriales</taxon>
        <taxon>Flavobacteriaceae</taxon>
        <taxon>Euzebyella</taxon>
    </lineage>
</organism>
<dbReference type="EMBL" id="CP032050">
    <property type="protein sequence ID" value="AYN67695.1"/>
    <property type="molecule type" value="Genomic_DNA"/>
</dbReference>
<evidence type="ECO:0000313" key="2">
    <source>
        <dbReference type="EMBL" id="AYN67695.1"/>
    </source>
</evidence>
<dbReference type="KEGG" id="emar:D1013_10090"/>
<gene>
    <name evidence="2" type="ORF">D1013_10090</name>
</gene>
<dbReference type="AlphaFoldDB" id="A0A3G2L5Z5"/>
<name>A0A3G2L5Z5_9FLAO</name>
<feature type="transmembrane region" description="Helical" evidence="1">
    <location>
        <begin position="331"/>
        <end position="352"/>
    </location>
</feature>
<feature type="transmembrane region" description="Helical" evidence="1">
    <location>
        <begin position="49"/>
        <end position="71"/>
    </location>
</feature>
<feature type="transmembrane region" description="Helical" evidence="1">
    <location>
        <begin position="241"/>
        <end position="260"/>
    </location>
</feature>
<evidence type="ECO:0000313" key="3">
    <source>
        <dbReference type="Proteomes" id="UP000276309"/>
    </source>
</evidence>
<feature type="transmembrane region" description="Helical" evidence="1">
    <location>
        <begin position="199"/>
        <end position="220"/>
    </location>
</feature>
<keyword evidence="1" id="KW-0472">Membrane</keyword>
<keyword evidence="1" id="KW-0812">Transmembrane</keyword>
<feature type="transmembrane region" description="Helical" evidence="1">
    <location>
        <begin position="306"/>
        <end position="325"/>
    </location>
</feature>
<dbReference type="Proteomes" id="UP000276309">
    <property type="component" value="Chromosome"/>
</dbReference>
<protein>
    <recommendedName>
        <fullName evidence="4">Sugar isomerase</fullName>
    </recommendedName>
</protein>
<reference evidence="2 3" key="1">
    <citation type="submission" date="2018-08" db="EMBL/GenBank/DDBJ databases">
        <title>The reduced genetic potential of extracellular carbohydrate catabolism in Euzebyella marina RN62, a Flavobacteriia bacterium isolated from the hadal water.</title>
        <authorList>
            <person name="Xue C."/>
        </authorList>
    </citation>
    <scope>NUCLEOTIDE SEQUENCE [LARGE SCALE GENOMIC DNA]</scope>
    <source>
        <strain evidence="2 3">RN62</strain>
    </source>
</reference>